<dbReference type="Pfam" id="PF13311">
    <property type="entry name" value="DUF4080"/>
    <property type="match status" value="1"/>
</dbReference>
<dbReference type="EMBL" id="VWKO01000483">
    <property type="protein sequence ID" value="KAA4018405.1"/>
    <property type="molecule type" value="Genomic_DNA"/>
</dbReference>
<organism evidence="2">
    <name type="scientific">Bacteroides ovatus</name>
    <dbReference type="NCBI Taxonomy" id="28116"/>
    <lineage>
        <taxon>Bacteria</taxon>
        <taxon>Pseudomonadati</taxon>
        <taxon>Bacteroidota</taxon>
        <taxon>Bacteroidia</taxon>
        <taxon>Bacteroidales</taxon>
        <taxon>Bacteroidaceae</taxon>
        <taxon>Bacteroides</taxon>
    </lineage>
</organism>
<sequence>GIQYSPLPSYEVLQTREITVDELQTAHYLSRLLDGFYNTPTWRSITRILILENPHFIHELLDHLVQTDVIDTPLSLEKRGLILYDFCKNHYPDYLTQVSIAWIEAGMSLKKAPAEKVRTKRQLPPESWEIEYGAYRENLRLCFLPTDEEGHGYWFGFESEIQKIQPVFKAKKLS</sequence>
<evidence type="ECO:0000313" key="2">
    <source>
        <dbReference type="EMBL" id="KAA4018405.1"/>
    </source>
</evidence>
<dbReference type="AlphaFoldDB" id="A0A641RS92"/>
<feature type="domain" description="DUF4080" evidence="1">
    <location>
        <begin position="1"/>
        <end position="89"/>
    </location>
</feature>
<dbReference type="InterPro" id="IPR025288">
    <property type="entry name" value="DUF4080"/>
</dbReference>
<feature type="non-terminal residue" evidence="2">
    <location>
        <position position="1"/>
    </location>
</feature>
<protein>
    <submittedName>
        <fullName evidence="2">DUF4080 domain-containing protein</fullName>
    </submittedName>
</protein>
<evidence type="ECO:0000259" key="1">
    <source>
        <dbReference type="Pfam" id="PF13311"/>
    </source>
</evidence>
<proteinExistence type="predicted"/>
<comment type="caution">
    <text evidence="2">The sequence shown here is derived from an EMBL/GenBank/DDBJ whole genome shotgun (WGS) entry which is preliminary data.</text>
</comment>
<name>A0A641RS92_BACOV</name>
<reference evidence="2" key="1">
    <citation type="journal article" date="2019" name="Nat. Med.">
        <title>A library of human gut bacterial isolates paired with longitudinal multiomics data enables mechanistic microbiome research.</title>
        <authorList>
            <person name="Poyet M."/>
            <person name="Groussin M."/>
            <person name="Gibbons S.M."/>
            <person name="Avila-Pacheco J."/>
            <person name="Jiang X."/>
            <person name="Kearney S.M."/>
            <person name="Perrotta A.R."/>
            <person name="Berdy B."/>
            <person name="Zhao S."/>
            <person name="Lieberman T.D."/>
            <person name="Swanson P.K."/>
            <person name="Smith M."/>
            <person name="Roesemann S."/>
            <person name="Alexander J.E."/>
            <person name="Rich S.A."/>
            <person name="Livny J."/>
            <person name="Vlamakis H."/>
            <person name="Clish C."/>
            <person name="Bullock K."/>
            <person name="Deik A."/>
            <person name="Scott J."/>
            <person name="Pierce K.A."/>
            <person name="Xavier R.J."/>
            <person name="Alm E.J."/>
        </authorList>
    </citation>
    <scope>NUCLEOTIDE SEQUENCE</scope>
    <source>
        <strain evidence="2">BIOML-A147</strain>
    </source>
</reference>
<accession>A0A641RS92</accession>
<gene>
    <name evidence="2" type="ORF">F3D60_30570</name>
</gene>